<reference evidence="2 3" key="1">
    <citation type="journal article" date="2016" name="Genome Biol. Evol.">
        <title>Gene Family Evolution Reflects Adaptation to Soil Environmental Stressors in the Genome of the Collembolan Orchesella cincta.</title>
        <authorList>
            <person name="Faddeeva-Vakhrusheva A."/>
            <person name="Derks M.F."/>
            <person name="Anvar S.Y."/>
            <person name="Agamennone V."/>
            <person name="Suring W."/>
            <person name="Smit S."/>
            <person name="van Straalen N.M."/>
            <person name="Roelofs D."/>
        </authorList>
    </citation>
    <scope>NUCLEOTIDE SEQUENCE [LARGE SCALE GENOMIC DNA]</scope>
    <source>
        <tissue evidence="2">Mixed pool</tissue>
    </source>
</reference>
<dbReference type="Proteomes" id="UP000094527">
    <property type="component" value="Unassembled WGS sequence"/>
</dbReference>
<comment type="caution">
    <text evidence="2">The sequence shown here is derived from an EMBL/GenBank/DDBJ whole genome shotgun (WGS) entry which is preliminary data.</text>
</comment>
<dbReference type="AlphaFoldDB" id="A0A1D2MR85"/>
<proteinExistence type="predicted"/>
<gene>
    <name evidence="2" type="ORF">Ocin01_11172</name>
</gene>
<evidence type="ECO:0000313" key="3">
    <source>
        <dbReference type="Proteomes" id="UP000094527"/>
    </source>
</evidence>
<feature type="region of interest" description="Disordered" evidence="1">
    <location>
        <begin position="82"/>
        <end position="230"/>
    </location>
</feature>
<dbReference type="EMBL" id="LJIJ01000662">
    <property type="protein sequence ID" value="ODM95506.1"/>
    <property type="molecule type" value="Genomic_DNA"/>
</dbReference>
<evidence type="ECO:0000313" key="2">
    <source>
        <dbReference type="EMBL" id="ODM95506.1"/>
    </source>
</evidence>
<evidence type="ECO:0000256" key="1">
    <source>
        <dbReference type="SAM" id="MobiDB-lite"/>
    </source>
</evidence>
<accession>A0A1D2MR85</accession>
<sequence>MAMPPPGVVTQGGGGKNGWRRVSTRQWIRDFRDHIAKFQTFPYKAMCGMFFWSFGYYPDMVPEATYQKYISKYPPVGRHLSIGSGQHHPPPPLSAMTMGMNSDMSSTTVMSEQSVTSVTDDNANMPRVSSATAASGKKKKKAGKGGADGGDGRESISSDVTDTSSAAGGKIKRKREAMKEEVKGAALLATEGSEATTKKGKKKKKGDDGGGADDGGDDAPVLQLHPKGARKEKRVKKAMGLVLSVEILLSIQKFMICLPYILTVSYFSLTVMNLPAGANAAKLKKLFPGANVSMEGGGASVKFPDTSSAQPYFTKEVSLDGQSLVISPKLKS</sequence>
<protein>
    <submittedName>
        <fullName evidence="2">Uncharacterized protein</fullName>
    </submittedName>
</protein>
<feature type="compositionally biased region" description="Polar residues" evidence="1">
    <location>
        <begin position="157"/>
        <end position="166"/>
    </location>
</feature>
<organism evidence="2 3">
    <name type="scientific">Orchesella cincta</name>
    <name type="common">Springtail</name>
    <name type="synonym">Podura cincta</name>
    <dbReference type="NCBI Taxonomy" id="48709"/>
    <lineage>
        <taxon>Eukaryota</taxon>
        <taxon>Metazoa</taxon>
        <taxon>Ecdysozoa</taxon>
        <taxon>Arthropoda</taxon>
        <taxon>Hexapoda</taxon>
        <taxon>Collembola</taxon>
        <taxon>Entomobryomorpha</taxon>
        <taxon>Entomobryoidea</taxon>
        <taxon>Orchesellidae</taxon>
        <taxon>Orchesellinae</taxon>
        <taxon>Orchesella</taxon>
    </lineage>
</organism>
<keyword evidence="3" id="KW-1185">Reference proteome</keyword>
<name>A0A1D2MR85_ORCCI</name>
<feature type="compositionally biased region" description="Polar residues" evidence="1">
    <location>
        <begin position="99"/>
        <end position="133"/>
    </location>
</feature>